<evidence type="ECO:0000256" key="1">
    <source>
        <dbReference type="PROSITE-ProRule" id="PRU01379"/>
    </source>
</evidence>
<evidence type="ECO:0000259" key="2">
    <source>
        <dbReference type="PROSITE" id="PS52035"/>
    </source>
</evidence>
<proteinExistence type="inferred from homology"/>
<dbReference type="CDD" id="cd06239">
    <property type="entry name" value="M14-like"/>
    <property type="match status" value="1"/>
</dbReference>
<dbReference type="InterPro" id="IPR000834">
    <property type="entry name" value="Peptidase_M14"/>
</dbReference>
<dbReference type="KEGG" id="fat:DVK85_09975"/>
<dbReference type="SUPFAM" id="SSF53187">
    <property type="entry name" value="Zn-dependent exopeptidases"/>
    <property type="match status" value="1"/>
</dbReference>
<accession>A0A345HD85</accession>
<dbReference type="GO" id="GO:0006508">
    <property type="term" value="P:proteolysis"/>
    <property type="evidence" value="ECO:0007669"/>
    <property type="project" value="InterPro"/>
</dbReference>
<protein>
    <submittedName>
        <fullName evidence="3">Peptidase M14</fullName>
    </submittedName>
</protein>
<dbReference type="AlphaFoldDB" id="A0A345HD85"/>
<organism evidence="3 4">
    <name type="scientific">Flavobacterium arcticum</name>
    <dbReference type="NCBI Taxonomy" id="1784713"/>
    <lineage>
        <taxon>Bacteria</taxon>
        <taxon>Pseudomonadati</taxon>
        <taxon>Bacteroidota</taxon>
        <taxon>Flavobacteriia</taxon>
        <taxon>Flavobacteriales</taxon>
        <taxon>Flavobacteriaceae</taxon>
        <taxon>Flavobacterium</taxon>
    </lineage>
</organism>
<evidence type="ECO:0000313" key="3">
    <source>
        <dbReference type="EMBL" id="AXG74545.1"/>
    </source>
</evidence>
<sequence>MNLELLHLEHKEKSLEKRYITNAHIEPILDKLKSSFEINVVGKSVLGKPIYSIIAGKGKTKILLWSQMHGNESTTTKALFDMLNWLQSDTKEAKAIRDHFTLCILPILNPDGAKLYTRENANKIDLNRDAVAQSQPESKVLREVFNTFKPDFCYNMHDQRTIFGLETDGRPKPATVSFLAPAYNEERAINNHRQKAINLIVAMNDTLQNYIPEQVGRFDDSFNINCVGDYFQAAGVPTVLFEAGHYQQDYEREVTRKFIFFALLSGFHSINENVIVVSKNDEYFNIPQNKNVFYDIIYKNVNINYENKEKIAIFASQYKEVLFENYVMFQAFIKEINNLDIAVGHAEYDCKGDRYVGKNGENFPDFDTEANFFIGSDRKFINGVEVE</sequence>
<keyword evidence="4" id="KW-1185">Reference proteome</keyword>
<feature type="domain" description="Peptidase M14" evidence="2">
    <location>
        <begin position="11"/>
        <end position="266"/>
    </location>
</feature>
<dbReference type="Proteomes" id="UP000253951">
    <property type="component" value="Chromosome"/>
</dbReference>
<evidence type="ECO:0000313" key="4">
    <source>
        <dbReference type="Proteomes" id="UP000253951"/>
    </source>
</evidence>
<dbReference type="OrthoDB" id="1119199at2"/>
<dbReference type="GO" id="GO:0008270">
    <property type="term" value="F:zinc ion binding"/>
    <property type="evidence" value="ECO:0007669"/>
    <property type="project" value="InterPro"/>
</dbReference>
<dbReference type="Pfam" id="PF00246">
    <property type="entry name" value="Peptidase_M14"/>
    <property type="match status" value="1"/>
</dbReference>
<feature type="active site" description="Proton donor/acceptor" evidence="1">
    <location>
        <position position="242"/>
    </location>
</feature>
<dbReference type="PROSITE" id="PS52035">
    <property type="entry name" value="PEPTIDASE_M14"/>
    <property type="match status" value="1"/>
</dbReference>
<dbReference type="GO" id="GO:0004181">
    <property type="term" value="F:metallocarboxypeptidase activity"/>
    <property type="evidence" value="ECO:0007669"/>
    <property type="project" value="InterPro"/>
</dbReference>
<dbReference type="Gene3D" id="3.40.630.10">
    <property type="entry name" value="Zn peptidases"/>
    <property type="match status" value="1"/>
</dbReference>
<reference evidence="3 4" key="1">
    <citation type="submission" date="2018-07" db="EMBL/GenBank/DDBJ databases">
        <title>Complete genome sequence of Flavobacterium arcticum type strain SM1502T.</title>
        <authorList>
            <person name="Li Y."/>
            <person name="Li D.-D."/>
        </authorList>
    </citation>
    <scope>NUCLEOTIDE SEQUENCE [LARGE SCALE GENOMIC DNA]</scope>
    <source>
        <strain evidence="3 4">SM1502</strain>
    </source>
</reference>
<dbReference type="EMBL" id="CP031188">
    <property type="protein sequence ID" value="AXG74545.1"/>
    <property type="molecule type" value="Genomic_DNA"/>
</dbReference>
<gene>
    <name evidence="3" type="ORF">DVK85_09975</name>
</gene>
<name>A0A345HD85_9FLAO</name>
<comment type="similarity">
    <text evidence="1">Belongs to the peptidase M14 family.</text>
</comment>